<dbReference type="Gene3D" id="3.80.10.10">
    <property type="entry name" value="Ribonuclease Inhibitor"/>
    <property type="match status" value="1"/>
</dbReference>
<keyword evidence="4" id="KW-1185">Reference proteome</keyword>
<evidence type="ECO:0000313" key="4">
    <source>
        <dbReference type="Proteomes" id="UP000620124"/>
    </source>
</evidence>
<dbReference type="EMBL" id="JACAZI010000024">
    <property type="protein sequence ID" value="KAF7335739.1"/>
    <property type="molecule type" value="Genomic_DNA"/>
</dbReference>
<evidence type="ECO:0000256" key="1">
    <source>
        <dbReference type="SAM" id="Coils"/>
    </source>
</evidence>
<keyword evidence="2" id="KW-0732">Signal</keyword>
<organism evidence="3 4">
    <name type="scientific">Mycena venus</name>
    <dbReference type="NCBI Taxonomy" id="2733690"/>
    <lineage>
        <taxon>Eukaryota</taxon>
        <taxon>Fungi</taxon>
        <taxon>Dikarya</taxon>
        <taxon>Basidiomycota</taxon>
        <taxon>Agaricomycotina</taxon>
        <taxon>Agaricomycetes</taxon>
        <taxon>Agaricomycetidae</taxon>
        <taxon>Agaricales</taxon>
        <taxon>Marasmiineae</taxon>
        <taxon>Mycenaceae</taxon>
        <taxon>Mycena</taxon>
    </lineage>
</organism>
<keyword evidence="1" id="KW-0175">Coiled coil</keyword>
<dbReference type="InterPro" id="IPR032675">
    <property type="entry name" value="LRR_dom_sf"/>
</dbReference>
<dbReference type="Proteomes" id="UP000620124">
    <property type="component" value="Unassembled WGS sequence"/>
</dbReference>
<gene>
    <name evidence="3" type="ORF">MVEN_02229600</name>
</gene>
<accession>A0A8H7CFH2</accession>
<protein>
    <submittedName>
        <fullName evidence="3">F-box domain-containing protein</fullName>
    </submittedName>
</protein>
<proteinExistence type="predicted"/>
<comment type="caution">
    <text evidence="3">The sequence shown here is derived from an EMBL/GenBank/DDBJ whole genome shotgun (WGS) entry which is preliminary data.</text>
</comment>
<feature type="chain" id="PRO_5034592543" evidence="2">
    <location>
        <begin position="19"/>
        <end position="541"/>
    </location>
</feature>
<dbReference type="AlphaFoldDB" id="A0A8H7CFH2"/>
<dbReference type="SUPFAM" id="SSF52047">
    <property type="entry name" value="RNI-like"/>
    <property type="match status" value="1"/>
</dbReference>
<feature type="coiled-coil region" evidence="1">
    <location>
        <begin position="59"/>
        <end position="89"/>
    </location>
</feature>
<reference evidence="3" key="1">
    <citation type="submission" date="2020-05" db="EMBL/GenBank/DDBJ databases">
        <title>Mycena genomes resolve the evolution of fungal bioluminescence.</title>
        <authorList>
            <person name="Tsai I.J."/>
        </authorList>
    </citation>
    <scope>NUCLEOTIDE SEQUENCE</scope>
    <source>
        <strain evidence="3">CCC161011</strain>
    </source>
</reference>
<evidence type="ECO:0000313" key="3">
    <source>
        <dbReference type="EMBL" id="KAF7335739.1"/>
    </source>
</evidence>
<sequence>MMARSGVALLFLLPSCSHLYLPGRLMDSPFRHILHTNTVPTDAECDSIHALLRGPLKEHADLTDEIARLQSLIDAANRKRDELEEFIDAHLALMSPVRRLPDDVIRAVFLATLPTGRNPALNSDEAPLLLCRICRSWRILARTTPRLWASIHIVVPHPLKLPQLTERVTAWLEKSGTVPLDISLTYSRTSDTSSDVSSLVSQLLAVSRRWRNIHIALTSRPEFASLSSDDVPLLQSITIRETVDRTSSPDPHGPLLFLGTKSLRTIDCEDARYILDCPISWGSLTHFKAPCGISYQDAFRTLSQCPLLESCELVLYGQIGAVPPHPHISLPHLRHLSIKQNRILGGDIRFFDDMALPTLRSYHCYAAILSADAHIRSLFPSGMRDLQCLRVHGKRFTSTLLLAALADMPSLEELQISGEPCGQLDPRRRGDSQFLTHLMPTQERVAPVPCPRLRTVELAQFSEVSDDTLLEFILSRTLPARTGPNVVRLDRFTCAMTRPMQRDIRLDLERHPERPFAVSIGLKYHMARSNVYSPLEGIDGD</sequence>
<dbReference type="OrthoDB" id="3063971at2759"/>
<evidence type="ECO:0000256" key="2">
    <source>
        <dbReference type="SAM" id="SignalP"/>
    </source>
</evidence>
<feature type="signal peptide" evidence="2">
    <location>
        <begin position="1"/>
        <end position="18"/>
    </location>
</feature>
<name>A0A8H7CFH2_9AGAR</name>